<proteinExistence type="predicted"/>
<feature type="signal peptide" evidence="2">
    <location>
        <begin position="1"/>
        <end position="23"/>
    </location>
</feature>
<sequence>MLRTHARKTVLTTVALVATTAMMTACQDSSSDSDSKKSKGSSSSEQETGGGDSASDNDGTQANSAEKPGKKGGKGVSGTWFGTVSYLAPGKYTVTDMKDQKQQFFTSTTTNIQGAGDICGDENGQAATKCTEAQLEAAAKKGVSAKVQIKNGTAVSIIDDRSGGGDNSGGDKGVSGTWFGTVSYLAPGKYTVSDMKGKEQAFFTSTTTNIQGAGEICGDENGQAATKCSETELEAAAKKGVSAKVQIKDGTAVSVIEDR</sequence>
<dbReference type="PROSITE" id="PS51257">
    <property type="entry name" value="PROKAR_LIPOPROTEIN"/>
    <property type="match status" value="1"/>
</dbReference>
<evidence type="ECO:0000256" key="2">
    <source>
        <dbReference type="SAM" id="SignalP"/>
    </source>
</evidence>
<dbReference type="AlphaFoldDB" id="A0A345XVZ0"/>
<dbReference type="EMBL" id="CP031320">
    <property type="protein sequence ID" value="AXK35806.1"/>
    <property type="molecule type" value="Genomic_DNA"/>
</dbReference>
<evidence type="ECO:0008006" key="5">
    <source>
        <dbReference type="Google" id="ProtNLM"/>
    </source>
</evidence>
<dbReference type="KEGG" id="sarm:DVA86_27425"/>
<gene>
    <name evidence="3" type="ORF">DVA86_27425</name>
</gene>
<dbReference type="Proteomes" id="UP000254425">
    <property type="component" value="Chromosome"/>
</dbReference>
<feature type="compositionally biased region" description="Polar residues" evidence="1">
    <location>
        <begin position="54"/>
        <end position="64"/>
    </location>
</feature>
<feature type="chain" id="PRO_5038742084" description="Lipoprotein" evidence="2">
    <location>
        <begin position="24"/>
        <end position="259"/>
    </location>
</feature>
<accession>A0A345XVZ0</accession>
<keyword evidence="2" id="KW-0732">Signal</keyword>
<dbReference type="RefSeq" id="WP_208882249.1">
    <property type="nucleotide sequence ID" value="NZ_CP031320.1"/>
</dbReference>
<feature type="region of interest" description="Disordered" evidence="1">
    <location>
        <begin position="25"/>
        <end position="75"/>
    </location>
</feature>
<evidence type="ECO:0000256" key="1">
    <source>
        <dbReference type="SAM" id="MobiDB-lite"/>
    </source>
</evidence>
<protein>
    <recommendedName>
        <fullName evidence="5">Lipoprotein</fullName>
    </recommendedName>
</protein>
<evidence type="ECO:0000313" key="3">
    <source>
        <dbReference type="EMBL" id="AXK35806.1"/>
    </source>
</evidence>
<keyword evidence="4" id="KW-1185">Reference proteome</keyword>
<name>A0A345XVZ0_9ACTN</name>
<reference evidence="3 4" key="1">
    <citation type="submission" date="2018-07" db="EMBL/GenBank/DDBJ databases">
        <title>Draft genome of the type strain Streptomyces armeniacus ATCC 15676.</title>
        <authorList>
            <person name="Labana P."/>
            <person name="Gosse J.T."/>
            <person name="Boddy C.N."/>
        </authorList>
    </citation>
    <scope>NUCLEOTIDE SEQUENCE [LARGE SCALE GENOMIC DNA]</scope>
    <source>
        <strain evidence="3 4">ATCC 15676</strain>
    </source>
</reference>
<organism evidence="3 4">
    <name type="scientific">Streptomyces armeniacus</name>
    <dbReference type="NCBI Taxonomy" id="83291"/>
    <lineage>
        <taxon>Bacteria</taxon>
        <taxon>Bacillati</taxon>
        <taxon>Actinomycetota</taxon>
        <taxon>Actinomycetes</taxon>
        <taxon>Kitasatosporales</taxon>
        <taxon>Streptomycetaceae</taxon>
        <taxon>Streptomyces</taxon>
    </lineage>
</organism>
<evidence type="ECO:0000313" key="4">
    <source>
        <dbReference type="Proteomes" id="UP000254425"/>
    </source>
</evidence>